<comment type="caution">
    <text evidence="1">The sequence shown here is derived from an EMBL/GenBank/DDBJ whole genome shotgun (WGS) entry which is preliminary data.</text>
</comment>
<sequence>FRVSAAVLDILRKVCVFIVLFYVKIWFGAPNAVKAPNSDLKVIKDFTEYRKIH</sequence>
<name>A0AA39ERW2_9HYME</name>
<evidence type="ECO:0000313" key="2">
    <source>
        <dbReference type="Proteomes" id="UP001168990"/>
    </source>
</evidence>
<organism evidence="1 2">
    <name type="scientific">Microctonus aethiopoides</name>
    <dbReference type="NCBI Taxonomy" id="144406"/>
    <lineage>
        <taxon>Eukaryota</taxon>
        <taxon>Metazoa</taxon>
        <taxon>Ecdysozoa</taxon>
        <taxon>Arthropoda</taxon>
        <taxon>Hexapoda</taxon>
        <taxon>Insecta</taxon>
        <taxon>Pterygota</taxon>
        <taxon>Neoptera</taxon>
        <taxon>Endopterygota</taxon>
        <taxon>Hymenoptera</taxon>
        <taxon>Apocrita</taxon>
        <taxon>Ichneumonoidea</taxon>
        <taxon>Braconidae</taxon>
        <taxon>Euphorinae</taxon>
        <taxon>Microctonus</taxon>
    </lineage>
</organism>
<proteinExistence type="predicted"/>
<keyword evidence="2" id="KW-1185">Reference proteome</keyword>
<reference evidence="1" key="2">
    <citation type="submission" date="2023-03" db="EMBL/GenBank/DDBJ databases">
        <authorList>
            <person name="Inwood S.N."/>
            <person name="Skelly J.G."/>
            <person name="Guhlin J."/>
            <person name="Harrop T.W.R."/>
            <person name="Goldson S.G."/>
            <person name="Dearden P.K."/>
        </authorList>
    </citation>
    <scope>NUCLEOTIDE SEQUENCE</scope>
    <source>
        <strain evidence="1">Irish</strain>
        <tissue evidence="1">Whole body</tissue>
    </source>
</reference>
<gene>
    <name evidence="1" type="ORF">PV328_012123</name>
</gene>
<reference evidence="1" key="1">
    <citation type="journal article" date="2023" name="bioRxiv">
        <title>Scaffold-level genome assemblies of two parasitoid biocontrol wasps reveal the parthenogenesis mechanism and an associated novel virus.</title>
        <authorList>
            <person name="Inwood S."/>
            <person name="Skelly J."/>
            <person name="Guhlin J."/>
            <person name="Harrop T."/>
            <person name="Goldson S."/>
            <person name="Dearden P."/>
        </authorList>
    </citation>
    <scope>NUCLEOTIDE SEQUENCE</scope>
    <source>
        <strain evidence="1">Irish</strain>
        <tissue evidence="1">Whole body</tissue>
    </source>
</reference>
<dbReference type="EMBL" id="JAQQBS010001976">
    <property type="protein sequence ID" value="KAK0156917.1"/>
    <property type="molecule type" value="Genomic_DNA"/>
</dbReference>
<protein>
    <submittedName>
        <fullName evidence="1">Uncharacterized protein</fullName>
    </submittedName>
</protein>
<feature type="non-terminal residue" evidence="1">
    <location>
        <position position="1"/>
    </location>
</feature>
<dbReference type="AlphaFoldDB" id="A0AA39ERW2"/>
<accession>A0AA39ERW2</accession>
<evidence type="ECO:0000313" key="1">
    <source>
        <dbReference type="EMBL" id="KAK0156917.1"/>
    </source>
</evidence>
<dbReference type="Proteomes" id="UP001168990">
    <property type="component" value="Unassembled WGS sequence"/>
</dbReference>